<proteinExistence type="predicted"/>
<keyword evidence="3" id="KW-1185">Reference proteome</keyword>
<comment type="caution">
    <text evidence="2">The sequence shown here is derived from an EMBL/GenBank/DDBJ whole genome shotgun (WGS) entry which is preliminary data.</text>
</comment>
<gene>
    <name evidence="2" type="ORF">GCM10009775_11890</name>
</gene>
<feature type="coiled-coil region" evidence="1">
    <location>
        <begin position="53"/>
        <end position="80"/>
    </location>
</feature>
<evidence type="ECO:0000313" key="2">
    <source>
        <dbReference type="EMBL" id="GAA1921031.1"/>
    </source>
</evidence>
<evidence type="ECO:0000256" key="1">
    <source>
        <dbReference type="SAM" id="Coils"/>
    </source>
</evidence>
<dbReference type="EMBL" id="BAAAOF010000002">
    <property type="protein sequence ID" value="GAA1921031.1"/>
    <property type="molecule type" value="Genomic_DNA"/>
</dbReference>
<organism evidence="2 3">
    <name type="scientific">Microbacterium aoyamense</name>
    <dbReference type="NCBI Taxonomy" id="344166"/>
    <lineage>
        <taxon>Bacteria</taxon>
        <taxon>Bacillati</taxon>
        <taxon>Actinomycetota</taxon>
        <taxon>Actinomycetes</taxon>
        <taxon>Micrococcales</taxon>
        <taxon>Microbacteriaceae</taxon>
        <taxon>Microbacterium</taxon>
    </lineage>
</organism>
<name>A0ABP5AV58_9MICO</name>
<sequence length="283" mass="30880">MEPLLVFAAEFWWIAPATVAAGTAGWLGLRSSRTKGPRAVKPMPRGAARRLGVDAALHELESAKSDVARSRAQLRVAQADLLRVEADRAASHAPDGAVAAARRRVQSARSELKAAGIAVRARRAAVGAARATVPAGQADRAEYPLGRLMAEHDALTARWMQYETDPAMLIAYPAMSDSRSPLLAAFLDAERNARWLRPASIDARVKPADFAAYRVAVRHAEDAFDAAERDALIKAGHRPPPPQWTATAESWFERAQDVLTATQRTVEWSIKNFPRRDQRPPSS</sequence>
<reference evidence="3" key="1">
    <citation type="journal article" date="2019" name="Int. J. Syst. Evol. Microbiol.">
        <title>The Global Catalogue of Microorganisms (GCM) 10K type strain sequencing project: providing services to taxonomists for standard genome sequencing and annotation.</title>
        <authorList>
            <consortium name="The Broad Institute Genomics Platform"/>
            <consortium name="The Broad Institute Genome Sequencing Center for Infectious Disease"/>
            <person name="Wu L."/>
            <person name="Ma J."/>
        </authorList>
    </citation>
    <scope>NUCLEOTIDE SEQUENCE [LARGE SCALE GENOMIC DNA]</scope>
    <source>
        <strain evidence="3">JCM 14900</strain>
    </source>
</reference>
<protein>
    <submittedName>
        <fullName evidence="2">Uncharacterized protein</fullName>
    </submittedName>
</protein>
<accession>A0ABP5AV58</accession>
<dbReference type="Proteomes" id="UP001501343">
    <property type="component" value="Unassembled WGS sequence"/>
</dbReference>
<dbReference type="RefSeq" id="WP_248146352.1">
    <property type="nucleotide sequence ID" value="NZ_BAAAOF010000002.1"/>
</dbReference>
<keyword evidence="1" id="KW-0175">Coiled coil</keyword>
<evidence type="ECO:0000313" key="3">
    <source>
        <dbReference type="Proteomes" id="UP001501343"/>
    </source>
</evidence>